<keyword evidence="1" id="KW-1133">Transmembrane helix</keyword>
<keyword evidence="1" id="KW-0472">Membrane</keyword>
<sequence length="64" mass="6350">MESTPALFAGMVFALFGAALLVWAGARTAGRAPVTQSGGLVGAALTILFGAVSLLAGVWCLAQV</sequence>
<keyword evidence="3" id="KW-1185">Reference proteome</keyword>
<dbReference type="Proteomes" id="UP001614394">
    <property type="component" value="Unassembled WGS sequence"/>
</dbReference>
<name>A0ABW8CCP0_9ACTN</name>
<comment type="caution">
    <text evidence="2">The sequence shown here is derived from an EMBL/GenBank/DDBJ whole genome shotgun (WGS) entry which is preliminary data.</text>
</comment>
<dbReference type="RefSeq" id="WP_399654191.1">
    <property type="nucleotide sequence ID" value="NZ_JBITYG010000008.1"/>
</dbReference>
<dbReference type="EMBL" id="JBITYG010000008">
    <property type="protein sequence ID" value="MFI9104214.1"/>
    <property type="molecule type" value="Genomic_DNA"/>
</dbReference>
<organism evidence="2 3">
    <name type="scientific">Streptomyces fildesensis</name>
    <dbReference type="NCBI Taxonomy" id="375757"/>
    <lineage>
        <taxon>Bacteria</taxon>
        <taxon>Bacillati</taxon>
        <taxon>Actinomycetota</taxon>
        <taxon>Actinomycetes</taxon>
        <taxon>Kitasatosporales</taxon>
        <taxon>Streptomycetaceae</taxon>
        <taxon>Streptomyces</taxon>
    </lineage>
</organism>
<reference evidence="2 3" key="1">
    <citation type="submission" date="2024-10" db="EMBL/GenBank/DDBJ databases">
        <title>The Natural Products Discovery Center: Release of the First 8490 Sequenced Strains for Exploring Actinobacteria Biosynthetic Diversity.</title>
        <authorList>
            <person name="Kalkreuter E."/>
            <person name="Kautsar S.A."/>
            <person name="Yang D."/>
            <person name="Bader C.D."/>
            <person name="Teijaro C.N."/>
            <person name="Fluegel L."/>
            <person name="Davis C.M."/>
            <person name="Simpson J.R."/>
            <person name="Lauterbach L."/>
            <person name="Steele A.D."/>
            <person name="Gui C."/>
            <person name="Meng S."/>
            <person name="Li G."/>
            <person name="Viehrig K."/>
            <person name="Ye F."/>
            <person name="Su P."/>
            <person name="Kiefer A.F."/>
            <person name="Nichols A."/>
            <person name="Cepeda A.J."/>
            <person name="Yan W."/>
            <person name="Fan B."/>
            <person name="Jiang Y."/>
            <person name="Adhikari A."/>
            <person name="Zheng C.-J."/>
            <person name="Schuster L."/>
            <person name="Cowan T.M."/>
            <person name="Smanski M.J."/>
            <person name="Chevrette M.G."/>
            <person name="De Carvalho L.P.S."/>
            <person name="Shen B."/>
        </authorList>
    </citation>
    <scope>NUCLEOTIDE SEQUENCE [LARGE SCALE GENOMIC DNA]</scope>
    <source>
        <strain evidence="2 3">NPDC053399</strain>
    </source>
</reference>
<protein>
    <submittedName>
        <fullName evidence="2">Uncharacterized protein</fullName>
    </submittedName>
</protein>
<evidence type="ECO:0000313" key="2">
    <source>
        <dbReference type="EMBL" id="MFI9104214.1"/>
    </source>
</evidence>
<keyword evidence="1" id="KW-0812">Transmembrane</keyword>
<evidence type="ECO:0000256" key="1">
    <source>
        <dbReference type="SAM" id="Phobius"/>
    </source>
</evidence>
<gene>
    <name evidence="2" type="ORF">ACIGXA_27220</name>
</gene>
<feature type="transmembrane region" description="Helical" evidence="1">
    <location>
        <begin position="38"/>
        <end position="59"/>
    </location>
</feature>
<feature type="transmembrane region" description="Helical" evidence="1">
    <location>
        <begin position="6"/>
        <end position="26"/>
    </location>
</feature>
<proteinExistence type="predicted"/>
<accession>A0ABW8CCP0</accession>
<evidence type="ECO:0000313" key="3">
    <source>
        <dbReference type="Proteomes" id="UP001614394"/>
    </source>
</evidence>